<dbReference type="Proteomes" id="UP000039046">
    <property type="component" value="Unassembled WGS sequence"/>
</dbReference>
<feature type="region of interest" description="Disordered" evidence="1">
    <location>
        <begin position="51"/>
        <end position="267"/>
    </location>
</feature>
<feature type="compositionally biased region" description="Low complexity" evidence="1">
    <location>
        <begin position="213"/>
        <end position="248"/>
    </location>
</feature>
<feature type="region of interest" description="Disordered" evidence="1">
    <location>
        <begin position="501"/>
        <end position="535"/>
    </location>
</feature>
<keyword evidence="2" id="KW-1133">Transmembrane helix</keyword>
<feature type="compositionally biased region" description="Polar residues" evidence="1">
    <location>
        <begin position="14"/>
        <end position="23"/>
    </location>
</feature>
<feature type="region of interest" description="Disordered" evidence="1">
    <location>
        <begin position="341"/>
        <end position="366"/>
    </location>
</feature>
<evidence type="ECO:0000313" key="4">
    <source>
        <dbReference type="Proteomes" id="UP000039046"/>
    </source>
</evidence>
<feature type="compositionally biased region" description="Polar residues" evidence="1">
    <location>
        <begin position="179"/>
        <end position="209"/>
    </location>
</feature>
<keyword evidence="4" id="KW-1185">Reference proteome</keyword>
<feature type="region of interest" description="Disordered" evidence="1">
    <location>
        <begin position="1"/>
        <end position="23"/>
    </location>
</feature>
<accession>A0A0A1T492</accession>
<evidence type="ECO:0000313" key="3">
    <source>
        <dbReference type="EMBL" id="CEJ92016.1"/>
    </source>
</evidence>
<dbReference type="PRINTS" id="PR01217">
    <property type="entry name" value="PRICHEXTENSN"/>
</dbReference>
<feature type="compositionally biased region" description="Polar residues" evidence="1">
    <location>
        <begin position="133"/>
        <end position="146"/>
    </location>
</feature>
<feature type="transmembrane region" description="Helical" evidence="2">
    <location>
        <begin position="309"/>
        <end position="331"/>
    </location>
</feature>
<evidence type="ECO:0000256" key="1">
    <source>
        <dbReference type="SAM" id="MobiDB-lite"/>
    </source>
</evidence>
<proteinExistence type="predicted"/>
<organism evidence="3 4">
    <name type="scientific">[Torrubiella] hemipterigena</name>
    <dbReference type="NCBI Taxonomy" id="1531966"/>
    <lineage>
        <taxon>Eukaryota</taxon>
        <taxon>Fungi</taxon>
        <taxon>Dikarya</taxon>
        <taxon>Ascomycota</taxon>
        <taxon>Pezizomycotina</taxon>
        <taxon>Sordariomycetes</taxon>
        <taxon>Hypocreomycetidae</taxon>
        <taxon>Hypocreales</taxon>
        <taxon>Clavicipitaceae</taxon>
        <taxon>Clavicipitaceae incertae sedis</taxon>
        <taxon>'Torrubiella' clade</taxon>
    </lineage>
</organism>
<evidence type="ECO:0000256" key="2">
    <source>
        <dbReference type="SAM" id="Phobius"/>
    </source>
</evidence>
<keyword evidence="2" id="KW-0472">Membrane</keyword>
<feature type="compositionally biased region" description="Low complexity" evidence="1">
    <location>
        <begin position="53"/>
        <end position="122"/>
    </location>
</feature>
<name>A0A0A1T492_9HYPO</name>
<dbReference type="AlphaFoldDB" id="A0A0A1T492"/>
<dbReference type="HOGENOM" id="CLU_480746_0_0_1"/>
<protein>
    <submittedName>
        <fullName evidence="3">Uncharacterized protein</fullName>
    </submittedName>
</protein>
<sequence length="567" mass="57840">MKKDILVAGAEPGHNQTTVTNSAGRIPAAVSVAEVNPNDSKVLPLIIKTDLRSTAPVAPPSTSLTPSLTPSGSASQSPSSTSPATATPTINNPAAPILPSSKPASSPTSSSPTSTSPTASTPVAESKAPPSATPSDLTSGKIQLQDGQKPGGDKPASLEVAKGTPSAVPPGSKPATSEPAPTQTEIVNPQLSSPVGANPTSITLDTSSIPVAKTSAPAPTTPTETPTPTSLSTSLTTSISSIPKPTSSLLIAGGPAPDPQPTPDTIFAVSGTSTAALHGPAGTSSANGASSAAADIDAGQQSSAPRTSVVVGASVGSVAAIALIAVLFWIFRRRHMKKIQSEPTTPTGFGPSAGRYRHEKQSSVDESRIHVPALDLPSRARGSYMGAPRSRSAERPGAGFNEARASMHNRSTSALTGSSVSENPFTDTYAVPKRSPGQPLKGIMKPPPPIPSIPPRSMARYTNNTDIPPVPSLTVPDEYAVTPKRLNLPRDKFHSNPFDLEDNIAARPLPPHRTSSIYPDEDMMGGGGGDSDYEDVIPLDLDKARVARDSPTLPVGGGWTGRVGSAV</sequence>
<keyword evidence="2" id="KW-0812">Transmembrane</keyword>
<dbReference type="EMBL" id="CDHN01000004">
    <property type="protein sequence ID" value="CEJ92016.1"/>
    <property type="molecule type" value="Genomic_DNA"/>
</dbReference>
<reference evidence="3 4" key="1">
    <citation type="journal article" date="2015" name="Genome Announc.">
        <title>Draft Genome Sequence and Gene Annotation of the Entomopathogenic Fungus Verticillium hemipterigenum.</title>
        <authorList>
            <person name="Horn F."/>
            <person name="Habel A."/>
            <person name="Scharf D.H."/>
            <person name="Dworschak J."/>
            <person name="Brakhage A.A."/>
            <person name="Guthke R."/>
            <person name="Hertweck C."/>
            <person name="Linde J."/>
        </authorList>
    </citation>
    <scope>NUCLEOTIDE SEQUENCE [LARGE SCALE GENOMIC DNA]</scope>
</reference>
<gene>
    <name evidence="3" type="ORF">VHEMI07696</name>
</gene>